<evidence type="ECO:0000256" key="5">
    <source>
        <dbReference type="SAM" id="MobiDB-lite"/>
    </source>
</evidence>
<keyword evidence="2" id="KW-0805">Transcription regulation</keyword>
<evidence type="ECO:0000256" key="3">
    <source>
        <dbReference type="ARBA" id="ARBA00023125"/>
    </source>
</evidence>
<dbReference type="CDD" id="cd06267">
    <property type="entry name" value="PBP1_LacI_sugar_binding-like"/>
    <property type="match status" value="1"/>
</dbReference>
<dbReference type="PANTHER" id="PTHR30146">
    <property type="entry name" value="LACI-RELATED TRANSCRIPTIONAL REPRESSOR"/>
    <property type="match status" value="1"/>
</dbReference>
<feature type="region of interest" description="Disordered" evidence="5">
    <location>
        <begin position="322"/>
        <end position="344"/>
    </location>
</feature>
<dbReference type="PROSITE" id="PS50932">
    <property type="entry name" value="HTH_LACI_2"/>
    <property type="match status" value="1"/>
</dbReference>
<organism evidence="7 8">
    <name type="scientific">Sphingomonas hengshuiensis</name>
    <dbReference type="NCBI Taxonomy" id="1609977"/>
    <lineage>
        <taxon>Bacteria</taxon>
        <taxon>Pseudomonadati</taxon>
        <taxon>Pseudomonadota</taxon>
        <taxon>Alphaproteobacteria</taxon>
        <taxon>Sphingomonadales</taxon>
        <taxon>Sphingomonadaceae</taxon>
        <taxon>Sphingomonas</taxon>
    </lineage>
</organism>
<keyword evidence="1" id="KW-0678">Repressor</keyword>
<dbReference type="Gene3D" id="1.10.260.40">
    <property type="entry name" value="lambda repressor-like DNA-binding domains"/>
    <property type="match status" value="1"/>
</dbReference>
<dbReference type="SMART" id="SM00354">
    <property type="entry name" value="HTH_LACI"/>
    <property type="match status" value="1"/>
</dbReference>
<dbReference type="CDD" id="cd01392">
    <property type="entry name" value="HTH_LacI"/>
    <property type="match status" value="1"/>
</dbReference>
<dbReference type="InterPro" id="IPR028082">
    <property type="entry name" value="Peripla_BP_I"/>
</dbReference>
<dbReference type="Pfam" id="PF00356">
    <property type="entry name" value="LacI"/>
    <property type="match status" value="1"/>
</dbReference>
<dbReference type="AlphaFoldDB" id="A0A2W5B0P1"/>
<sequence length="344" mass="36925">MANATIRDVARAADVSVASVSRVLNRHENVRPALREKVEAAAARLGYVPHAGARSLSLARSNAIGVVLPELHGEFFSELLRGMDREASERGLQLLLSNMHADPVRGVEALHTMRGRVDGLVVMAPHIDPDHLFGHLPVGVPAVMVNCAPHHQPRPELRIDNEAGARMMVDHLIATGRRHIVHLAGPAGNIDAEERLAGYLTAIAAAGLPSTVERGTFLEDSGASAAERLAERGGDIDAVFAANDMMAIGAMMAFRRAGIAVPDRIAVAGFDDIPLARLISPSLTTLRIDIAQLGERAVARLIEQIDGADDRSIELRAPTLVVRDTTSPREDPENRGIRGKTHEE</sequence>
<keyword evidence="3" id="KW-0238">DNA-binding</keyword>
<reference evidence="7 8" key="1">
    <citation type="submission" date="2017-08" db="EMBL/GenBank/DDBJ databases">
        <title>Infants hospitalized years apart are colonized by the same room-sourced microbial strains.</title>
        <authorList>
            <person name="Brooks B."/>
            <person name="Olm M.R."/>
            <person name="Firek B.A."/>
            <person name="Baker R."/>
            <person name="Thomas B.C."/>
            <person name="Morowitz M.J."/>
            <person name="Banfield J.F."/>
        </authorList>
    </citation>
    <scope>NUCLEOTIDE SEQUENCE [LARGE SCALE GENOMIC DNA]</scope>
    <source>
        <strain evidence="7">S2_018_000_R3_110</strain>
    </source>
</reference>
<evidence type="ECO:0000259" key="6">
    <source>
        <dbReference type="PROSITE" id="PS50932"/>
    </source>
</evidence>
<dbReference type="PRINTS" id="PR00036">
    <property type="entry name" value="HTHLACI"/>
</dbReference>
<evidence type="ECO:0000256" key="1">
    <source>
        <dbReference type="ARBA" id="ARBA00022491"/>
    </source>
</evidence>
<evidence type="ECO:0000256" key="2">
    <source>
        <dbReference type="ARBA" id="ARBA00023015"/>
    </source>
</evidence>
<dbReference type="GO" id="GO:0000976">
    <property type="term" value="F:transcription cis-regulatory region binding"/>
    <property type="evidence" value="ECO:0007669"/>
    <property type="project" value="TreeGrafter"/>
</dbReference>
<keyword evidence="4" id="KW-0804">Transcription</keyword>
<dbReference type="InterPro" id="IPR010982">
    <property type="entry name" value="Lambda_DNA-bd_dom_sf"/>
</dbReference>
<dbReference type="Pfam" id="PF13377">
    <property type="entry name" value="Peripla_BP_3"/>
    <property type="match status" value="1"/>
</dbReference>
<dbReference type="Gene3D" id="3.40.50.2300">
    <property type="match status" value="2"/>
</dbReference>
<accession>A0A2W5B0P1</accession>
<gene>
    <name evidence="7" type="ORF">DI632_09745</name>
</gene>
<protein>
    <submittedName>
        <fullName evidence="7">LacI family transcriptional regulator</fullName>
    </submittedName>
</protein>
<dbReference type="GO" id="GO:0003700">
    <property type="term" value="F:DNA-binding transcription factor activity"/>
    <property type="evidence" value="ECO:0007669"/>
    <property type="project" value="TreeGrafter"/>
</dbReference>
<evidence type="ECO:0000313" key="8">
    <source>
        <dbReference type="Proteomes" id="UP000248614"/>
    </source>
</evidence>
<proteinExistence type="predicted"/>
<comment type="caution">
    <text evidence="7">The sequence shown here is derived from an EMBL/GenBank/DDBJ whole genome shotgun (WGS) entry which is preliminary data.</text>
</comment>
<feature type="compositionally biased region" description="Basic and acidic residues" evidence="5">
    <location>
        <begin position="326"/>
        <end position="344"/>
    </location>
</feature>
<dbReference type="SUPFAM" id="SSF53822">
    <property type="entry name" value="Periplasmic binding protein-like I"/>
    <property type="match status" value="1"/>
</dbReference>
<evidence type="ECO:0000313" key="7">
    <source>
        <dbReference type="EMBL" id="PZO76845.1"/>
    </source>
</evidence>
<dbReference type="InterPro" id="IPR000843">
    <property type="entry name" value="HTH_LacI"/>
</dbReference>
<dbReference type="Proteomes" id="UP000248614">
    <property type="component" value="Unassembled WGS sequence"/>
</dbReference>
<dbReference type="PROSITE" id="PS00356">
    <property type="entry name" value="HTH_LACI_1"/>
    <property type="match status" value="1"/>
</dbReference>
<dbReference type="EMBL" id="QFNF01000024">
    <property type="protein sequence ID" value="PZO76845.1"/>
    <property type="molecule type" value="Genomic_DNA"/>
</dbReference>
<dbReference type="InterPro" id="IPR046335">
    <property type="entry name" value="LacI/GalR-like_sensor"/>
</dbReference>
<dbReference type="SUPFAM" id="SSF47413">
    <property type="entry name" value="lambda repressor-like DNA-binding domains"/>
    <property type="match status" value="1"/>
</dbReference>
<name>A0A2W5B0P1_9SPHN</name>
<feature type="domain" description="HTH lacI-type" evidence="6">
    <location>
        <begin position="4"/>
        <end position="58"/>
    </location>
</feature>
<dbReference type="PANTHER" id="PTHR30146:SF151">
    <property type="entry name" value="HTH-TYPE TRANSCRIPTIONAL REPRESSOR CYTR"/>
    <property type="match status" value="1"/>
</dbReference>
<evidence type="ECO:0000256" key="4">
    <source>
        <dbReference type="ARBA" id="ARBA00023163"/>
    </source>
</evidence>